<dbReference type="GO" id="GO:0003677">
    <property type="term" value="F:DNA binding"/>
    <property type="evidence" value="ECO:0007669"/>
    <property type="project" value="UniProtKB-UniRule"/>
</dbReference>
<dbReference type="AlphaFoldDB" id="A0A4Q7U4N5"/>
<accession>A0A4Q7U4N5</accession>
<evidence type="ECO:0000256" key="1">
    <source>
        <dbReference type="ARBA" id="ARBA00023125"/>
    </source>
</evidence>
<dbReference type="InterPro" id="IPR001647">
    <property type="entry name" value="HTH_TetR"/>
</dbReference>
<sequence>MDARFRRSQERLHAAVLALAAERPVRELSVAGVCRAAGVTRETFYRHAPSVTVLLADALSDDLAACLAETPAAAPLGEAERLLLEHIWERAAVYRGAMDPLLVAPVRERIEDYLRVGLGDLLVRRPQLLPPALRGDDLGARIAVAYAAAGTVGAIEAWLLDGAGDVDHAVRAVLEASPQWWLAAE</sequence>
<dbReference type="PROSITE" id="PS50977">
    <property type="entry name" value="HTH_TETR_2"/>
    <property type="match status" value="1"/>
</dbReference>
<dbReference type="Proteomes" id="UP000291832">
    <property type="component" value="Unassembled WGS sequence"/>
</dbReference>
<protein>
    <submittedName>
        <fullName evidence="4">TetR family transcriptional regulator</fullName>
    </submittedName>
</protein>
<feature type="domain" description="HTH tetR-type" evidence="3">
    <location>
        <begin position="6"/>
        <end position="66"/>
    </location>
</feature>
<evidence type="ECO:0000259" key="3">
    <source>
        <dbReference type="PROSITE" id="PS50977"/>
    </source>
</evidence>
<reference evidence="4 5" key="1">
    <citation type="journal article" date="2015" name="Stand. Genomic Sci.">
        <title>Genomic Encyclopedia of Bacterial and Archaeal Type Strains, Phase III: the genomes of soil and plant-associated and newly described type strains.</title>
        <authorList>
            <person name="Whitman W.B."/>
            <person name="Woyke T."/>
            <person name="Klenk H.P."/>
            <person name="Zhou Y."/>
            <person name="Lilburn T.G."/>
            <person name="Beck B.J."/>
            <person name="De Vos P."/>
            <person name="Vandamme P."/>
            <person name="Eisen J.A."/>
            <person name="Garrity G."/>
            <person name="Hugenholtz P."/>
            <person name="Kyrpides N.C."/>
        </authorList>
    </citation>
    <scope>NUCLEOTIDE SEQUENCE [LARGE SCALE GENOMIC DNA]</scope>
    <source>
        <strain evidence="4 5">RF6</strain>
    </source>
</reference>
<gene>
    <name evidence="4" type="ORF">EV139_1214</name>
</gene>
<dbReference type="Pfam" id="PF00440">
    <property type="entry name" value="TetR_N"/>
    <property type="match status" value="1"/>
</dbReference>
<feature type="DNA-binding region" description="H-T-H motif" evidence="2">
    <location>
        <begin position="29"/>
        <end position="48"/>
    </location>
</feature>
<dbReference type="EMBL" id="SHKI01000003">
    <property type="protein sequence ID" value="RZT67082.1"/>
    <property type="molecule type" value="Genomic_DNA"/>
</dbReference>
<proteinExistence type="predicted"/>
<dbReference type="OrthoDB" id="3193022at2"/>
<evidence type="ECO:0000313" key="5">
    <source>
        <dbReference type="Proteomes" id="UP000291832"/>
    </source>
</evidence>
<organism evidence="4 5">
    <name type="scientific">Leucobacter luti</name>
    <dbReference type="NCBI Taxonomy" id="340320"/>
    <lineage>
        <taxon>Bacteria</taxon>
        <taxon>Bacillati</taxon>
        <taxon>Actinomycetota</taxon>
        <taxon>Actinomycetes</taxon>
        <taxon>Micrococcales</taxon>
        <taxon>Microbacteriaceae</taxon>
        <taxon>Leucobacter</taxon>
    </lineage>
</organism>
<dbReference type="InterPro" id="IPR009057">
    <property type="entry name" value="Homeodomain-like_sf"/>
</dbReference>
<name>A0A4Q7U4N5_9MICO</name>
<dbReference type="RefSeq" id="WP_130453396.1">
    <property type="nucleotide sequence ID" value="NZ_QYAG01000001.1"/>
</dbReference>
<dbReference type="Gene3D" id="1.10.357.10">
    <property type="entry name" value="Tetracycline Repressor, domain 2"/>
    <property type="match status" value="1"/>
</dbReference>
<dbReference type="SUPFAM" id="SSF46689">
    <property type="entry name" value="Homeodomain-like"/>
    <property type="match status" value="1"/>
</dbReference>
<comment type="caution">
    <text evidence="4">The sequence shown here is derived from an EMBL/GenBank/DDBJ whole genome shotgun (WGS) entry which is preliminary data.</text>
</comment>
<evidence type="ECO:0000313" key="4">
    <source>
        <dbReference type="EMBL" id="RZT67082.1"/>
    </source>
</evidence>
<keyword evidence="1 2" id="KW-0238">DNA-binding</keyword>
<evidence type="ECO:0000256" key="2">
    <source>
        <dbReference type="PROSITE-ProRule" id="PRU00335"/>
    </source>
</evidence>
<keyword evidence="5" id="KW-1185">Reference proteome</keyword>